<dbReference type="NCBIfam" id="NF003843">
    <property type="entry name" value="PRK05422.1"/>
    <property type="match status" value="1"/>
</dbReference>
<dbReference type="Pfam" id="PF01668">
    <property type="entry name" value="SmpB"/>
    <property type="match status" value="1"/>
</dbReference>
<name>A0A0R2SCG5_9GAMM</name>
<evidence type="ECO:0000256" key="2">
    <source>
        <dbReference type="ARBA" id="ARBA00022884"/>
    </source>
</evidence>
<evidence type="ECO:0000256" key="1">
    <source>
        <dbReference type="ARBA" id="ARBA00022490"/>
    </source>
</evidence>
<dbReference type="PANTHER" id="PTHR30308">
    <property type="entry name" value="TMRNA-BINDING COMPONENT OF TRANS-TRANSLATION TAGGING COMPLEX"/>
    <property type="match status" value="1"/>
</dbReference>
<protein>
    <recommendedName>
        <fullName evidence="3">SsrA-binding protein</fullName>
    </recommendedName>
    <alternativeName>
        <fullName evidence="3">Small protein B</fullName>
    </alternativeName>
</protein>
<dbReference type="AlphaFoldDB" id="A0A0R2SCG5"/>
<keyword evidence="2 3" id="KW-0694">RNA-binding</keyword>
<dbReference type="GO" id="GO:0005829">
    <property type="term" value="C:cytosol"/>
    <property type="evidence" value="ECO:0007669"/>
    <property type="project" value="TreeGrafter"/>
</dbReference>
<dbReference type="Gene3D" id="2.40.280.10">
    <property type="match status" value="1"/>
</dbReference>
<dbReference type="HAMAP" id="MF_00023">
    <property type="entry name" value="SmpB"/>
    <property type="match status" value="1"/>
</dbReference>
<dbReference type="InterPro" id="IPR000037">
    <property type="entry name" value="SsrA-bd_prot"/>
</dbReference>
<feature type="region of interest" description="Disordered" evidence="4">
    <location>
        <begin position="135"/>
        <end position="159"/>
    </location>
</feature>
<dbReference type="EMBL" id="LIBB01000061">
    <property type="protein sequence ID" value="KRO72551.1"/>
    <property type="molecule type" value="Genomic_DNA"/>
</dbReference>
<comment type="caution">
    <text evidence="5">The sequence shown here is derived from an EMBL/GenBank/DDBJ whole genome shotgun (WGS) entry which is preliminary data.</text>
</comment>
<comment type="function">
    <text evidence="3">Required for rescue of stalled ribosomes mediated by trans-translation. Binds to transfer-messenger RNA (tmRNA), required for stable association of tmRNA with ribosomes. tmRNA and SmpB together mimic tRNA shape, replacing the anticodon stem-loop with SmpB. tmRNA is encoded by the ssrA gene; the 2 termini fold to resemble tRNA(Ala) and it encodes a 'tag peptide', a short internal open reading frame. During trans-translation Ala-aminoacylated tmRNA acts like a tRNA, entering the A-site of stalled ribosomes, displacing the stalled mRNA. The ribosome then switches to translate the ORF on the tmRNA; the nascent peptide is terminated with the 'tag peptide' encoded by the tmRNA and targeted for degradation. The ribosome is freed to recommence translation, which seems to be the essential function of trans-translation.</text>
</comment>
<evidence type="ECO:0000256" key="3">
    <source>
        <dbReference type="HAMAP-Rule" id="MF_00023"/>
    </source>
</evidence>
<gene>
    <name evidence="3 5" type="primary">smpB</name>
    <name evidence="5" type="ORF">ABR69_01100</name>
</gene>
<dbReference type="SUPFAM" id="SSF74982">
    <property type="entry name" value="Small protein B (SmpB)"/>
    <property type="match status" value="1"/>
</dbReference>
<reference evidence="5 6" key="1">
    <citation type="submission" date="2015-10" db="EMBL/GenBank/DDBJ databases">
        <title>Metagenome-Assembled Genomes uncover a global brackish microbiome.</title>
        <authorList>
            <person name="Hugerth L.W."/>
            <person name="Larsson J."/>
            <person name="Alneberg J."/>
            <person name="Lindh M.V."/>
            <person name="Legrand C."/>
            <person name="Pinhassi J."/>
            <person name="Andersson A.F."/>
        </authorList>
    </citation>
    <scope>NUCLEOTIDE SEQUENCE [LARGE SCALE GENOMIC DNA]</scope>
    <source>
        <strain evidence="5">BACL4 MAG-120507-bin80</strain>
    </source>
</reference>
<dbReference type="InterPro" id="IPR020081">
    <property type="entry name" value="SsrA-bd_prot_CS"/>
</dbReference>
<organism evidence="5 6">
    <name type="scientific">OM182 bacterium BACL3 MAG-120507-bin80</name>
    <dbReference type="NCBI Taxonomy" id="1655577"/>
    <lineage>
        <taxon>Bacteria</taxon>
        <taxon>Pseudomonadati</taxon>
        <taxon>Pseudomonadota</taxon>
        <taxon>Gammaproteobacteria</taxon>
        <taxon>OMG group</taxon>
        <taxon>OM182 clade</taxon>
    </lineage>
</organism>
<proteinExistence type="inferred from homology"/>
<dbReference type="GO" id="GO:0003723">
    <property type="term" value="F:RNA binding"/>
    <property type="evidence" value="ECO:0007669"/>
    <property type="project" value="UniProtKB-UniRule"/>
</dbReference>
<comment type="similarity">
    <text evidence="3">Belongs to the SmpB family.</text>
</comment>
<dbReference type="NCBIfam" id="TIGR00086">
    <property type="entry name" value="smpB"/>
    <property type="match status" value="1"/>
</dbReference>
<evidence type="ECO:0000313" key="5">
    <source>
        <dbReference type="EMBL" id="KRO72551.1"/>
    </source>
</evidence>
<dbReference type="CDD" id="cd09294">
    <property type="entry name" value="SmpB"/>
    <property type="match status" value="1"/>
</dbReference>
<evidence type="ECO:0000313" key="6">
    <source>
        <dbReference type="Proteomes" id="UP000051934"/>
    </source>
</evidence>
<dbReference type="GO" id="GO:0070930">
    <property type="term" value="P:trans-translation-dependent protein tagging"/>
    <property type="evidence" value="ECO:0007669"/>
    <property type="project" value="TreeGrafter"/>
</dbReference>
<keyword evidence="1 3" id="KW-0963">Cytoplasm</keyword>
<dbReference type="GO" id="GO:0070929">
    <property type="term" value="P:trans-translation"/>
    <property type="evidence" value="ECO:0007669"/>
    <property type="project" value="UniProtKB-UniRule"/>
</dbReference>
<dbReference type="Proteomes" id="UP000051934">
    <property type="component" value="Unassembled WGS sequence"/>
</dbReference>
<accession>A0A0R2SCG5</accession>
<feature type="compositionally biased region" description="Basic and acidic residues" evidence="4">
    <location>
        <begin position="135"/>
        <end position="152"/>
    </location>
</feature>
<evidence type="ECO:0000256" key="4">
    <source>
        <dbReference type="SAM" id="MobiDB-lite"/>
    </source>
</evidence>
<dbReference type="PANTHER" id="PTHR30308:SF2">
    <property type="entry name" value="SSRA-BINDING PROTEIN"/>
    <property type="match status" value="1"/>
</dbReference>
<comment type="subcellular location">
    <subcellularLocation>
        <location evidence="3">Cytoplasm</location>
    </subcellularLocation>
    <text evidence="3">The tmRNA-SmpB complex associates with stalled 70S ribosomes.</text>
</comment>
<sequence length="159" mass="18058">MAKKKPTVSDGTIALNKKAKHEYFLEESFEAGVVLEGWEVKSLRMKKVQLVDSYVLLKDGEAFLLGCQVTPLDTASTHVIADPTRIKKLLLHSKQLAKLFATVHQKGHTCVAVKLYWKGHLVKCQIALAKGKQDHDKRATEKDREWQVDKQRIVRNANR</sequence>
<dbReference type="PROSITE" id="PS01317">
    <property type="entry name" value="SSRP"/>
    <property type="match status" value="1"/>
</dbReference>
<dbReference type="InterPro" id="IPR023620">
    <property type="entry name" value="SmpB"/>
</dbReference>